<dbReference type="Gene3D" id="3.90.1440.10">
    <property type="entry name" value="SecA, preprotein cross-linking domain"/>
    <property type="match status" value="1"/>
</dbReference>
<organism evidence="2 3">
    <name type="scientific">Triparma columacea</name>
    <dbReference type="NCBI Taxonomy" id="722753"/>
    <lineage>
        <taxon>Eukaryota</taxon>
        <taxon>Sar</taxon>
        <taxon>Stramenopiles</taxon>
        <taxon>Ochrophyta</taxon>
        <taxon>Bolidophyceae</taxon>
        <taxon>Parmales</taxon>
        <taxon>Triparmaceae</taxon>
        <taxon>Triparma</taxon>
    </lineage>
</organism>
<reference evidence="3" key="1">
    <citation type="journal article" date="2023" name="Commun. Biol.">
        <title>Genome analysis of Parmales, the sister group of diatoms, reveals the evolutionary specialization of diatoms from phago-mixotrophs to photoautotrophs.</title>
        <authorList>
            <person name="Ban H."/>
            <person name="Sato S."/>
            <person name="Yoshikawa S."/>
            <person name="Yamada K."/>
            <person name="Nakamura Y."/>
            <person name="Ichinomiya M."/>
            <person name="Sato N."/>
            <person name="Blanc-Mathieu R."/>
            <person name="Endo H."/>
            <person name="Kuwata A."/>
            <person name="Ogata H."/>
        </authorList>
    </citation>
    <scope>NUCLEOTIDE SEQUENCE [LARGE SCALE GENOMIC DNA]</scope>
</reference>
<dbReference type="GO" id="GO:0017038">
    <property type="term" value="P:protein import"/>
    <property type="evidence" value="ECO:0007669"/>
    <property type="project" value="InterPro"/>
</dbReference>
<gene>
    <name evidence="2" type="ORF">TrCOL_g9838</name>
</gene>
<dbReference type="AlphaFoldDB" id="A0A9W7L0Z0"/>
<feature type="domain" description="SecA family profile" evidence="1">
    <location>
        <begin position="1"/>
        <end position="246"/>
    </location>
</feature>
<evidence type="ECO:0000313" key="2">
    <source>
        <dbReference type="EMBL" id="GMI20325.1"/>
    </source>
</evidence>
<dbReference type="GO" id="GO:0016020">
    <property type="term" value="C:membrane"/>
    <property type="evidence" value="ECO:0007669"/>
    <property type="project" value="InterPro"/>
</dbReference>
<dbReference type="InterPro" id="IPR011990">
    <property type="entry name" value="TPR-like_helical_dom_sf"/>
</dbReference>
<dbReference type="SUPFAM" id="SSF48452">
    <property type="entry name" value="TPR-like"/>
    <property type="match status" value="1"/>
</dbReference>
<dbReference type="OrthoDB" id="27934at2759"/>
<dbReference type="Pfam" id="PF01043">
    <property type="entry name" value="SecA_PP_bind"/>
    <property type="match status" value="1"/>
</dbReference>
<dbReference type="PROSITE" id="PS51196">
    <property type="entry name" value="SECA_MOTOR_DEAD"/>
    <property type="match status" value="1"/>
</dbReference>
<evidence type="ECO:0000313" key="3">
    <source>
        <dbReference type="Proteomes" id="UP001165065"/>
    </source>
</evidence>
<keyword evidence="3" id="KW-1185">Reference proteome</keyword>
<dbReference type="Proteomes" id="UP001165065">
    <property type="component" value="Unassembled WGS sequence"/>
</dbReference>
<dbReference type="InterPro" id="IPR014018">
    <property type="entry name" value="SecA_motor_DEAD"/>
</dbReference>
<comment type="caution">
    <text evidence="2">The sequence shown here is derived from an EMBL/GenBank/DDBJ whole genome shotgun (WGS) entry which is preliminary data.</text>
</comment>
<name>A0A9W7L0Z0_9STRA</name>
<dbReference type="EMBL" id="BRYA01000508">
    <property type="protein sequence ID" value="GMI20325.1"/>
    <property type="molecule type" value="Genomic_DNA"/>
</dbReference>
<dbReference type="InterPro" id="IPR011130">
    <property type="entry name" value="SecA_preprotein_X-link_dom"/>
</dbReference>
<evidence type="ECO:0000259" key="1">
    <source>
        <dbReference type="PROSITE" id="PS51196"/>
    </source>
</evidence>
<proteinExistence type="predicted"/>
<protein>
    <recommendedName>
        <fullName evidence="1">SecA family profile domain-containing protein</fullName>
    </recommendedName>
</protein>
<sequence length="246" mass="27042">MSKEGIVLGDDRVERFCLVDEADSIFIDEAQEERRADGAEQGFMDPEKALGVDSLFEVKDGGSWVQYVTSAVMAKELFKPDVDYTIEGEMKHVEVRIKGANEGFRVGGWTVWEAGGGGMGGIVVTVEPEGVIVVDAMHVLLALGQHGPAVAMYKKYVESQGGGGEEVEVLGYLAHAHFSWAKFSEASQDPAEGSKMDERYEKAMEYLRQSENITPDSEDIAFNVALLRRTLRTGSWARGRRTSRGL</sequence>
<accession>A0A9W7L0Z0</accession>